<dbReference type="EMBL" id="AP029612">
    <property type="protein sequence ID" value="BFG71132.1"/>
    <property type="molecule type" value="Genomic_DNA"/>
</dbReference>
<evidence type="ECO:0000313" key="2">
    <source>
        <dbReference type="EMBL" id="BFG71132.1"/>
    </source>
</evidence>
<protein>
    <submittedName>
        <fullName evidence="2">DinB family protein</fullName>
    </submittedName>
</protein>
<dbReference type="InterPro" id="IPR024775">
    <property type="entry name" value="DinB-like"/>
</dbReference>
<dbReference type="SUPFAM" id="SSF109854">
    <property type="entry name" value="DinB/YfiT-like putative metalloenzymes"/>
    <property type="match status" value="1"/>
</dbReference>
<gene>
    <name evidence="2" type="ORF">KACHI17_20130</name>
</gene>
<dbReference type="Pfam" id="PF12867">
    <property type="entry name" value="DinB_2"/>
    <property type="match status" value="1"/>
</dbReference>
<accession>A0AAT9GKU6</accession>
<reference evidence="2" key="1">
    <citation type="submission" date="2024-02" db="EMBL/GenBank/DDBJ databases">
        <title>Sediminibacterium planktonica sp. nov. and Sediminibacterium longus sp. nov., isolated from surface lake and river water.</title>
        <authorList>
            <person name="Watanabe K."/>
            <person name="Takemine S."/>
            <person name="Ishii Y."/>
            <person name="Ogata Y."/>
            <person name="Shindo C."/>
            <person name="Suda W."/>
        </authorList>
    </citation>
    <scope>NUCLEOTIDE SEQUENCE</scope>
    <source>
        <strain evidence="2">KACHI17</strain>
    </source>
</reference>
<dbReference type="AlphaFoldDB" id="A0AAT9GKU6"/>
<dbReference type="Gene3D" id="1.20.120.450">
    <property type="entry name" value="dinb family like domain"/>
    <property type="match status" value="1"/>
</dbReference>
<proteinExistence type="predicted"/>
<dbReference type="RefSeq" id="WP_353548768.1">
    <property type="nucleotide sequence ID" value="NZ_AP029612.1"/>
</dbReference>
<dbReference type="InterPro" id="IPR034660">
    <property type="entry name" value="DinB/YfiT-like"/>
</dbReference>
<feature type="domain" description="DinB-like" evidence="1">
    <location>
        <begin position="21"/>
        <end position="167"/>
    </location>
</feature>
<organism evidence="2">
    <name type="scientific">Sediminibacterium sp. KACHI17</name>
    <dbReference type="NCBI Taxonomy" id="1751071"/>
    <lineage>
        <taxon>Bacteria</taxon>
        <taxon>Pseudomonadati</taxon>
        <taxon>Bacteroidota</taxon>
        <taxon>Chitinophagia</taxon>
        <taxon>Chitinophagales</taxon>
        <taxon>Chitinophagaceae</taxon>
        <taxon>Sediminibacterium</taxon>
    </lineage>
</organism>
<evidence type="ECO:0000259" key="1">
    <source>
        <dbReference type="Pfam" id="PF12867"/>
    </source>
</evidence>
<name>A0AAT9GKU6_9BACT</name>
<sequence length="177" mass="20297">MEKEALAQLLQQNYLHVIQQIRNLNDRELLHAPKDKWNALQQLDHLIKSVRPVNMAMGLPKFVLSWRFGIANRPSRSYDALVDRYHIKLQAGGRASGAFVPPLQIDPADKEALLQKLQSVVQKLVRKTLRQSELSLDRYILPHPLLGKLTLREMLYFTAYHASHHGKSIEHGLVSLN</sequence>